<feature type="transmembrane region" description="Helical" evidence="1">
    <location>
        <begin position="130"/>
        <end position="150"/>
    </location>
</feature>
<protein>
    <submittedName>
        <fullName evidence="3">Uncharacterized protein</fullName>
    </submittedName>
</protein>
<feature type="chain" id="PRO_5042129314" evidence="2">
    <location>
        <begin position="23"/>
        <end position="424"/>
    </location>
</feature>
<keyword evidence="4" id="KW-1185">Reference proteome</keyword>
<sequence length="424" mass="47120">MIASSVAAVIFLAQTTLLPAVARTYDNRGNSQSLMSDDSYEKQPHLDGISSPGEVLANDVASVGSETRTFDAPCRYDLTLMSSLAGKRCYSACLTFAGAYMCQAVMLNAIFTVIAMVSQKIQEMLQIDTSAMLLGQLAGIITVTMGGYTAYKTSEMLLKILLVHMTSTGLIKRGKELLSILRDRDTHSVTEPFKAISTLGEGLWRHTAVRHLVKNLALLVTPTDIGSEAKKEVMGSKYKRATVESRAIVKPHIREAAAIAIYCISTFALLGGRLHSFTPSDISQPGAFAIPSLSLLADGYNYATKQQKRIIQQIGRKYGCHTCGYISKHDKYIADHQPPSGVVKRKLKHRVIRFLLDNRIVPLYMLRPRQYFHPQCQRCSTIQAKAVRSNRKHVVTHYTVLRPYHLCASGYLWLHTRGRGVKRR</sequence>
<comment type="caution">
    <text evidence="3">The sequence shown here is derived from an EMBL/GenBank/DDBJ whole genome shotgun (WGS) entry which is preliminary data.</text>
</comment>
<dbReference type="Proteomes" id="UP001195914">
    <property type="component" value="Unassembled WGS sequence"/>
</dbReference>
<gene>
    <name evidence="3" type="ORF">X943_002958</name>
</gene>
<keyword evidence="2" id="KW-0732">Signal</keyword>
<dbReference type="AlphaFoldDB" id="A0AAD9GDP9"/>
<evidence type="ECO:0000256" key="2">
    <source>
        <dbReference type="SAM" id="SignalP"/>
    </source>
</evidence>
<organism evidence="3 4">
    <name type="scientific">Babesia divergens</name>
    <dbReference type="NCBI Taxonomy" id="32595"/>
    <lineage>
        <taxon>Eukaryota</taxon>
        <taxon>Sar</taxon>
        <taxon>Alveolata</taxon>
        <taxon>Apicomplexa</taxon>
        <taxon>Aconoidasida</taxon>
        <taxon>Piroplasmida</taxon>
        <taxon>Babesiidae</taxon>
        <taxon>Babesia</taxon>
    </lineage>
</organism>
<accession>A0AAD9GDP9</accession>
<feature type="signal peptide" evidence="2">
    <location>
        <begin position="1"/>
        <end position="22"/>
    </location>
</feature>
<proteinExistence type="predicted"/>
<name>A0AAD9GDP9_BABDI</name>
<keyword evidence="1" id="KW-0472">Membrane</keyword>
<dbReference type="PANTHER" id="PTHR38585:SF1">
    <property type="entry name" value="TRANSMEMBRANE PROTEIN"/>
    <property type="match status" value="1"/>
</dbReference>
<keyword evidence="1" id="KW-0812">Transmembrane</keyword>
<dbReference type="PANTHER" id="PTHR38585">
    <property type="entry name" value="TRANSMEMBRANE PROTEIN"/>
    <property type="match status" value="1"/>
</dbReference>
<reference evidence="3" key="2">
    <citation type="submission" date="2021-05" db="EMBL/GenBank/DDBJ databases">
        <authorList>
            <person name="Pain A."/>
        </authorList>
    </citation>
    <scope>NUCLEOTIDE SEQUENCE</scope>
    <source>
        <strain evidence="3">1802A</strain>
    </source>
</reference>
<feature type="transmembrane region" description="Helical" evidence="1">
    <location>
        <begin position="97"/>
        <end position="118"/>
    </location>
</feature>
<evidence type="ECO:0000313" key="3">
    <source>
        <dbReference type="EMBL" id="KAK1936361.1"/>
    </source>
</evidence>
<keyword evidence="1" id="KW-1133">Transmembrane helix</keyword>
<reference evidence="3" key="1">
    <citation type="journal article" date="2014" name="Nucleic Acids Res.">
        <title>The evolutionary dynamics of variant antigen genes in Babesia reveal a history of genomic innovation underlying host-parasite interaction.</title>
        <authorList>
            <person name="Jackson A.P."/>
            <person name="Otto T.D."/>
            <person name="Darby A."/>
            <person name="Ramaprasad A."/>
            <person name="Xia D."/>
            <person name="Echaide I.E."/>
            <person name="Farber M."/>
            <person name="Gahlot S."/>
            <person name="Gamble J."/>
            <person name="Gupta D."/>
            <person name="Gupta Y."/>
            <person name="Jackson L."/>
            <person name="Malandrin L."/>
            <person name="Malas T.B."/>
            <person name="Moussa E."/>
            <person name="Nair M."/>
            <person name="Reid A.J."/>
            <person name="Sanders M."/>
            <person name="Sharma J."/>
            <person name="Tracey A."/>
            <person name="Quail M.A."/>
            <person name="Weir W."/>
            <person name="Wastling J.M."/>
            <person name="Hall N."/>
            <person name="Willadsen P."/>
            <person name="Lingelbach K."/>
            <person name="Shiels B."/>
            <person name="Tait A."/>
            <person name="Berriman M."/>
            <person name="Allred D.R."/>
            <person name="Pain A."/>
        </authorList>
    </citation>
    <scope>NUCLEOTIDE SEQUENCE</scope>
    <source>
        <strain evidence="3">1802A</strain>
    </source>
</reference>
<dbReference type="EMBL" id="JAHBMH010000044">
    <property type="protein sequence ID" value="KAK1936361.1"/>
    <property type="molecule type" value="Genomic_DNA"/>
</dbReference>
<evidence type="ECO:0000313" key="4">
    <source>
        <dbReference type="Proteomes" id="UP001195914"/>
    </source>
</evidence>
<evidence type="ECO:0000256" key="1">
    <source>
        <dbReference type="SAM" id="Phobius"/>
    </source>
</evidence>